<evidence type="ECO:0000313" key="2">
    <source>
        <dbReference type="Proteomes" id="UP001597349"/>
    </source>
</evidence>
<organism evidence="1 2">
    <name type="scientific">Mesorhizobium calcicola</name>
    <dbReference type="NCBI Taxonomy" id="1300310"/>
    <lineage>
        <taxon>Bacteria</taxon>
        <taxon>Pseudomonadati</taxon>
        <taxon>Pseudomonadota</taxon>
        <taxon>Alphaproteobacteria</taxon>
        <taxon>Hyphomicrobiales</taxon>
        <taxon>Phyllobacteriaceae</taxon>
        <taxon>Mesorhizobium</taxon>
    </lineage>
</organism>
<name>A0ABW4WNW6_9HYPH</name>
<protein>
    <submittedName>
        <fullName evidence="1">Uncharacterized protein</fullName>
    </submittedName>
</protein>
<comment type="caution">
    <text evidence="1">The sequence shown here is derived from an EMBL/GenBank/DDBJ whole genome shotgun (WGS) entry which is preliminary data.</text>
</comment>
<keyword evidence="2" id="KW-1185">Reference proteome</keyword>
<proteinExistence type="predicted"/>
<evidence type="ECO:0000313" key="1">
    <source>
        <dbReference type="EMBL" id="MFD2058265.1"/>
    </source>
</evidence>
<gene>
    <name evidence="1" type="ORF">ACFSQT_35835</name>
</gene>
<dbReference type="EMBL" id="JBHUGY010000072">
    <property type="protein sequence ID" value="MFD2058265.1"/>
    <property type="molecule type" value="Genomic_DNA"/>
</dbReference>
<dbReference type="Proteomes" id="UP001597349">
    <property type="component" value="Unassembled WGS sequence"/>
</dbReference>
<accession>A0ABW4WNW6</accession>
<sequence>MALDYHFQTIGFILKDLLDHGLRKVNYSAENSMEVMLYRAGDEDEVHATFNDVLHWMIDEGLIRTDSIQDGDPCDYFNGVQLTSKGIAIVQAKPPEGSDLEYSIVKTIQEPPKGGLGADVYAKIGSAVGGLLGGLAQAMGGG</sequence>
<reference evidence="2" key="1">
    <citation type="journal article" date="2019" name="Int. J. Syst. Evol. Microbiol.">
        <title>The Global Catalogue of Microorganisms (GCM) 10K type strain sequencing project: providing services to taxonomists for standard genome sequencing and annotation.</title>
        <authorList>
            <consortium name="The Broad Institute Genomics Platform"/>
            <consortium name="The Broad Institute Genome Sequencing Center for Infectious Disease"/>
            <person name="Wu L."/>
            <person name="Ma J."/>
        </authorList>
    </citation>
    <scope>NUCLEOTIDE SEQUENCE [LARGE SCALE GENOMIC DNA]</scope>
    <source>
        <strain evidence="2">CGMCC 1.16226</strain>
    </source>
</reference>
<dbReference type="RefSeq" id="WP_379026760.1">
    <property type="nucleotide sequence ID" value="NZ_JBHUGY010000072.1"/>
</dbReference>